<comment type="caution">
    <text evidence="4">The sequence shown here is derived from an EMBL/GenBank/DDBJ whole genome shotgun (WGS) entry which is preliminary data.</text>
</comment>
<dbReference type="CDD" id="cd05471">
    <property type="entry name" value="pepsin_like"/>
    <property type="match status" value="1"/>
</dbReference>
<comment type="similarity">
    <text evidence="1">Belongs to the peptidase A1 family.</text>
</comment>
<dbReference type="InterPro" id="IPR033121">
    <property type="entry name" value="PEPTIDASE_A1"/>
</dbReference>
<dbReference type="Proteomes" id="UP000559256">
    <property type="component" value="Unassembled WGS sequence"/>
</dbReference>
<dbReference type="InterPro" id="IPR034164">
    <property type="entry name" value="Pepsin-like_dom"/>
</dbReference>
<dbReference type="AlphaFoldDB" id="A0A8H5LTY6"/>
<gene>
    <name evidence="4" type="ORF">D9758_002639</name>
</gene>
<name>A0A8H5LTY6_9AGAR</name>
<keyword evidence="5" id="KW-1185">Reference proteome</keyword>
<feature type="chain" id="PRO_5034408410" description="Peptidase A1 domain-containing protein" evidence="2">
    <location>
        <begin position="30"/>
        <end position="477"/>
    </location>
</feature>
<feature type="domain" description="Peptidase A1" evidence="3">
    <location>
        <begin position="68"/>
        <end position="413"/>
    </location>
</feature>
<organism evidence="4 5">
    <name type="scientific">Tetrapyrgos nigripes</name>
    <dbReference type="NCBI Taxonomy" id="182062"/>
    <lineage>
        <taxon>Eukaryota</taxon>
        <taxon>Fungi</taxon>
        <taxon>Dikarya</taxon>
        <taxon>Basidiomycota</taxon>
        <taxon>Agaricomycotina</taxon>
        <taxon>Agaricomycetes</taxon>
        <taxon>Agaricomycetidae</taxon>
        <taxon>Agaricales</taxon>
        <taxon>Marasmiineae</taxon>
        <taxon>Marasmiaceae</taxon>
        <taxon>Tetrapyrgos</taxon>
    </lineage>
</organism>
<dbReference type="Pfam" id="PF00026">
    <property type="entry name" value="Asp"/>
    <property type="match status" value="2"/>
</dbReference>
<dbReference type="InterPro" id="IPR001461">
    <property type="entry name" value="Aspartic_peptidase_A1"/>
</dbReference>
<dbReference type="GO" id="GO:0006508">
    <property type="term" value="P:proteolysis"/>
    <property type="evidence" value="ECO:0007669"/>
    <property type="project" value="InterPro"/>
</dbReference>
<dbReference type="SUPFAM" id="SSF50630">
    <property type="entry name" value="Acid proteases"/>
    <property type="match status" value="1"/>
</dbReference>
<evidence type="ECO:0000256" key="1">
    <source>
        <dbReference type="ARBA" id="ARBA00007447"/>
    </source>
</evidence>
<dbReference type="EMBL" id="JAACJM010000013">
    <property type="protein sequence ID" value="KAF5369279.1"/>
    <property type="molecule type" value="Genomic_DNA"/>
</dbReference>
<dbReference type="PANTHER" id="PTHR47966">
    <property type="entry name" value="BETA-SITE APP-CLEAVING ENZYME, ISOFORM A-RELATED"/>
    <property type="match status" value="1"/>
</dbReference>
<dbReference type="OrthoDB" id="15189at2759"/>
<sequence>MMAKGSYPNSRSSFVLAISLLLFASNSTALDIVGRYKAFSSHPLLRRDASGSFGNGSLALSNIGDVEYLGNVNLGGKNFDVLIDTGSVDLYVVGDPGNTKDLDIPVNLTYGDGSVVGSVSTAELQFDGYTVEDQAFLKAKHSDDTLAGVLGLGPSTFSTIKELLNSSAGDPALDRIFRQNTSTPNYITFLLSRNASSESSVPLSGGYYPGQLTIGTVIPGLEAVNNAPKLPALQDGDTYIGTWLTMLDANGIIGPDGQKINTTTIVKNVTAGTENQLRTLLDTGTSLPQLPAYIADSIYGAISGATFIQNGADLHPYLRSFTNFWRVPCDQEVNATFIFGGQEFPIAPLDLTSDIGLTDRKNVEICFQQTDASISGDAGFGAFDMILGMAFLRNSYALFNYGDFVDGSTANTAAPYIQLLSISDKAKIHQDFVNARLTGGPSTGNSGGSNSGSTTGIPEILASVVSALVIVFGAVLL</sequence>
<proteinExistence type="inferred from homology"/>
<accession>A0A8H5LTY6</accession>
<evidence type="ECO:0000313" key="5">
    <source>
        <dbReference type="Proteomes" id="UP000559256"/>
    </source>
</evidence>
<keyword evidence="2" id="KW-0732">Signal</keyword>
<dbReference type="GO" id="GO:0004190">
    <property type="term" value="F:aspartic-type endopeptidase activity"/>
    <property type="evidence" value="ECO:0007669"/>
    <property type="project" value="InterPro"/>
</dbReference>
<reference evidence="4 5" key="1">
    <citation type="journal article" date="2020" name="ISME J.">
        <title>Uncovering the hidden diversity of litter-decomposition mechanisms in mushroom-forming fungi.</title>
        <authorList>
            <person name="Floudas D."/>
            <person name="Bentzer J."/>
            <person name="Ahren D."/>
            <person name="Johansson T."/>
            <person name="Persson P."/>
            <person name="Tunlid A."/>
        </authorList>
    </citation>
    <scope>NUCLEOTIDE SEQUENCE [LARGE SCALE GENOMIC DNA]</scope>
    <source>
        <strain evidence="4 5">CBS 291.85</strain>
    </source>
</reference>
<protein>
    <recommendedName>
        <fullName evidence="3">Peptidase A1 domain-containing protein</fullName>
    </recommendedName>
</protein>
<dbReference type="InterPro" id="IPR021109">
    <property type="entry name" value="Peptidase_aspartic_dom_sf"/>
</dbReference>
<dbReference type="PANTHER" id="PTHR47966:SF51">
    <property type="entry name" value="BETA-SITE APP-CLEAVING ENZYME, ISOFORM A-RELATED"/>
    <property type="match status" value="1"/>
</dbReference>
<dbReference type="PRINTS" id="PR00792">
    <property type="entry name" value="PEPSIN"/>
</dbReference>
<dbReference type="Gene3D" id="2.40.70.10">
    <property type="entry name" value="Acid Proteases"/>
    <property type="match status" value="2"/>
</dbReference>
<dbReference type="PROSITE" id="PS51767">
    <property type="entry name" value="PEPTIDASE_A1"/>
    <property type="match status" value="1"/>
</dbReference>
<feature type="signal peptide" evidence="2">
    <location>
        <begin position="1"/>
        <end position="29"/>
    </location>
</feature>
<evidence type="ECO:0000256" key="2">
    <source>
        <dbReference type="SAM" id="SignalP"/>
    </source>
</evidence>
<evidence type="ECO:0000259" key="3">
    <source>
        <dbReference type="PROSITE" id="PS51767"/>
    </source>
</evidence>
<evidence type="ECO:0000313" key="4">
    <source>
        <dbReference type="EMBL" id="KAF5369279.1"/>
    </source>
</evidence>